<dbReference type="PANTHER" id="PTHR42663:SF6">
    <property type="entry name" value="HYDROLASE C777.06C-RELATED"/>
    <property type="match status" value="1"/>
</dbReference>
<evidence type="ECO:0000259" key="1">
    <source>
        <dbReference type="Pfam" id="PF12706"/>
    </source>
</evidence>
<dbReference type="Proteomes" id="UP000199437">
    <property type="component" value="Unassembled WGS sequence"/>
</dbReference>
<dbReference type="InterPro" id="IPR001279">
    <property type="entry name" value="Metallo-B-lactamas"/>
</dbReference>
<evidence type="ECO:0000313" key="3">
    <source>
        <dbReference type="Proteomes" id="UP000199437"/>
    </source>
</evidence>
<keyword evidence="3" id="KW-1185">Reference proteome</keyword>
<dbReference type="Pfam" id="PF12706">
    <property type="entry name" value="Lactamase_B_2"/>
    <property type="match status" value="1"/>
</dbReference>
<proteinExistence type="predicted"/>
<dbReference type="PROSITE" id="PS51257">
    <property type="entry name" value="PROKAR_LIPOPROTEIN"/>
    <property type="match status" value="1"/>
</dbReference>
<dbReference type="OrthoDB" id="9800940at2"/>
<feature type="domain" description="Metallo-beta-lactamase" evidence="1">
    <location>
        <begin position="89"/>
        <end position="290"/>
    </location>
</feature>
<dbReference type="SUPFAM" id="SSF56281">
    <property type="entry name" value="Metallo-hydrolase/oxidoreductase"/>
    <property type="match status" value="1"/>
</dbReference>
<protein>
    <submittedName>
        <fullName evidence="2">Pyrroloquinoline quinone biosynthesis protein B</fullName>
    </submittedName>
</protein>
<dbReference type="AlphaFoldDB" id="A0A1I0NVX2"/>
<sequence length="324" mass="36387">MRKIASFSTLKTELLTGALFLFLVFGCSPKDQKPVVPSDSPYLMVLGIAQDAGYPQAGYEAEWQAIKEGKRQSALTVSLGLVDPVHNKRYLFEATPDFKEQLHLMDQVSETNNYPFDGIFLTHAHIGHYTGLMHLGREVMGTNSTQVYAMPKMKVFLEENGPWSQLVALNNISIKEMRGAATVRLGGNISVTPFLVPHRDEYSETVGYQISANQKSVIFIPDIDKWEKWNIDIAEVIKENDIVLIDASFFKDGELPGRDMSKIPHPFTTESMDLLEKLSPENKAKVYFIHANHSNPILDKTSAAYKEVIDRGFNVAEQGQVFPF</sequence>
<evidence type="ECO:0000313" key="2">
    <source>
        <dbReference type="EMBL" id="SEW05837.1"/>
    </source>
</evidence>
<dbReference type="RefSeq" id="WP_090257892.1">
    <property type="nucleotide sequence ID" value="NZ_FOIR01000001.1"/>
</dbReference>
<dbReference type="STRING" id="1267423.SAMN05216290_1510"/>
<dbReference type="GeneID" id="99986236"/>
<dbReference type="InterPro" id="IPR036866">
    <property type="entry name" value="RibonucZ/Hydroxyglut_hydro"/>
</dbReference>
<dbReference type="EMBL" id="FOIR01000001">
    <property type="protein sequence ID" value="SEW05837.1"/>
    <property type="molecule type" value="Genomic_DNA"/>
</dbReference>
<name>A0A1I0NVX2_9BACT</name>
<reference evidence="3" key="1">
    <citation type="submission" date="2016-10" db="EMBL/GenBank/DDBJ databases">
        <authorList>
            <person name="Varghese N."/>
            <person name="Submissions S."/>
        </authorList>
    </citation>
    <scope>NUCLEOTIDE SEQUENCE [LARGE SCALE GENOMIC DNA]</scope>
    <source>
        <strain evidence="3">CGMCC 1.12402</strain>
    </source>
</reference>
<accession>A0A1I0NVX2</accession>
<organism evidence="2 3">
    <name type="scientific">Roseivirga pacifica</name>
    <dbReference type="NCBI Taxonomy" id="1267423"/>
    <lineage>
        <taxon>Bacteria</taxon>
        <taxon>Pseudomonadati</taxon>
        <taxon>Bacteroidota</taxon>
        <taxon>Cytophagia</taxon>
        <taxon>Cytophagales</taxon>
        <taxon>Roseivirgaceae</taxon>
        <taxon>Roseivirga</taxon>
    </lineage>
</organism>
<gene>
    <name evidence="2" type="ORF">SAMN05216290_1510</name>
</gene>
<dbReference type="Gene3D" id="3.60.15.10">
    <property type="entry name" value="Ribonuclease Z/Hydroxyacylglutathione hydrolase-like"/>
    <property type="match status" value="1"/>
</dbReference>
<dbReference type="PANTHER" id="PTHR42663">
    <property type="entry name" value="HYDROLASE C777.06C-RELATED-RELATED"/>
    <property type="match status" value="1"/>
</dbReference>